<evidence type="ECO:0000313" key="3">
    <source>
        <dbReference type="Proteomes" id="UP000624183"/>
    </source>
</evidence>
<gene>
    <name evidence="2" type="ORF">GCM10010328_66530</name>
</gene>
<feature type="compositionally biased region" description="Low complexity" evidence="1">
    <location>
        <begin position="391"/>
        <end position="405"/>
    </location>
</feature>
<dbReference type="Proteomes" id="UP000624183">
    <property type="component" value="Unassembled WGS sequence"/>
</dbReference>
<organism evidence="2 3">
    <name type="scientific">Streptomyces rubiginosohelvolus</name>
    <dbReference type="NCBI Taxonomy" id="67362"/>
    <lineage>
        <taxon>Bacteria</taxon>
        <taxon>Bacillati</taxon>
        <taxon>Actinomycetota</taxon>
        <taxon>Actinomycetes</taxon>
        <taxon>Kitasatosporales</taxon>
        <taxon>Streptomycetaceae</taxon>
        <taxon>Streptomyces</taxon>
    </lineage>
</organism>
<evidence type="ECO:0000256" key="1">
    <source>
        <dbReference type="SAM" id="MobiDB-lite"/>
    </source>
</evidence>
<sequence>MSGEAFGFDDDSDEVVPEEWPTFYTPVPVWVLLCGCSAQAYRMYAFLAEHINNRTPGKRIAFPSQKAVARAMNLKDYRDVAKYREELAALGAIRFEEFRYAGGMRRRYRYWVRFNPPEGYTGLLSLTDFYEANPDVKARKSKSVKDKAQGETAGQRGGGKIPTSGGGGKPTARGGKSPTAQQLDQAQPDPVQREDADAPSGRSPVGGRSPSTSGSREAEGEGGFAASGKTSSSPTPKDDTCGPVAGTTKSGIKKAAHSREQLDTVRRVRAFFPPELLDHGLPDLPVLSDAILTAMGEGRTVEQLRDRIWFRWVNHGFKDIWAEEKAFDSPVGVAVALVRPLRRGDRFACPDLRCENGADVDTKEPCRLCAERLADWRAERARKRGQKLRQGANSGPAGAGSAEAALPPQRAAQDVPTVRDDAAAELDDAVDVATEGLPWWEVEAARYEQTLAAREQRDTHPAPAPF</sequence>
<evidence type="ECO:0000313" key="2">
    <source>
        <dbReference type="EMBL" id="GGZ82804.1"/>
    </source>
</evidence>
<reference evidence="3" key="1">
    <citation type="journal article" date="2019" name="Int. J. Syst. Evol. Microbiol.">
        <title>The Global Catalogue of Microorganisms (GCM) 10K type strain sequencing project: providing services to taxonomists for standard genome sequencing and annotation.</title>
        <authorList>
            <consortium name="The Broad Institute Genomics Platform"/>
            <consortium name="The Broad Institute Genome Sequencing Center for Infectious Disease"/>
            <person name="Wu L."/>
            <person name="Ma J."/>
        </authorList>
    </citation>
    <scope>NUCLEOTIDE SEQUENCE [LARGE SCALE GENOMIC DNA]</scope>
    <source>
        <strain evidence="3">JCM 4602</strain>
    </source>
</reference>
<feature type="region of interest" description="Disordered" evidence="1">
    <location>
        <begin position="382"/>
        <end position="423"/>
    </location>
</feature>
<proteinExistence type="predicted"/>
<name>A0ABQ3CE95_9ACTN</name>
<feature type="compositionally biased region" description="Gly residues" evidence="1">
    <location>
        <begin position="155"/>
        <end position="169"/>
    </location>
</feature>
<feature type="region of interest" description="Disordered" evidence="1">
    <location>
        <begin position="137"/>
        <end position="260"/>
    </location>
</feature>
<accession>A0ABQ3CE95</accession>
<feature type="compositionally biased region" description="Basic and acidic residues" evidence="1">
    <location>
        <begin position="137"/>
        <end position="149"/>
    </location>
</feature>
<protein>
    <submittedName>
        <fullName evidence="2">Uncharacterized protein</fullName>
    </submittedName>
</protein>
<dbReference type="EMBL" id="BMUW01000028">
    <property type="protein sequence ID" value="GGZ82804.1"/>
    <property type="molecule type" value="Genomic_DNA"/>
</dbReference>
<keyword evidence="3" id="KW-1185">Reference proteome</keyword>
<feature type="compositionally biased region" description="Low complexity" evidence="1">
    <location>
        <begin position="199"/>
        <end position="215"/>
    </location>
</feature>
<comment type="caution">
    <text evidence="2">The sequence shown here is derived from an EMBL/GenBank/DDBJ whole genome shotgun (WGS) entry which is preliminary data.</text>
</comment>